<name>A0A1E4S0I7_CYBJN</name>
<reference evidence="2 3" key="1">
    <citation type="journal article" date="2016" name="Proc. Natl. Acad. Sci. U.S.A.">
        <title>Comparative genomics of biotechnologically important yeasts.</title>
        <authorList>
            <person name="Riley R."/>
            <person name="Haridas S."/>
            <person name="Wolfe K.H."/>
            <person name="Lopes M.R."/>
            <person name="Hittinger C.T."/>
            <person name="Goeker M."/>
            <person name="Salamov A.A."/>
            <person name="Wisecaver J.H."/>
            <person name="Long T.M."/>
            <person name="Calvey C.H."/>
            <person name="Aerts A.L."/>
            <person name="Barry K.W."/>
            <person name="Choi C."/>
            <person name="Clum A."/>
            <person name="Coughlan A.Y."/>
            <person name="Deshpande S."/>
            <person name="Douglass A.P."/>
            <person name="Hanson S.J."/>
            <person name="Klenk H.-P."/>
            <person name="LaButti K.M."/>
            <person name="Lapidus A."/>
            <person name="Lindquist E.A."/>
            <person name="Lipzen A.M."/>
            <person name="Meier-Kolthoff J.P."/>
            <person name="Ohm R.A."/>
            <person name="Otillar R.P."/>
            <person name="Pangilinan J.L."/>
            <person name="Peng Y."/>
            <person name="Rokas A."/>
            <person name="Rosa C.A."/>
            <person name="Scheuner C."/>
            <person name="Sibirny A.A."/>
            <person name="Slot J.C."/>
            <person name="Stielow J.B."/>
            <person name="Sun H."/>
            <person name="Kurtzman C.P."/>
            <person name="Blackwell M."/>
            <person name="Grigoriev I.V."/>
            <person name="Jeffries T.W."/>
        </authorList>
    </citation>
    <scope>NUCLEOTIDE SEQUENCE [LARGE SCALE GENOMIC DNA]</scope>
    <source>
        <strain evidence="3">ATCC 18201 / CBS 1600 / BCRC 20928 / JCM 3617 / NBRC 0987 / NRRL Y-1542</strain>
    </source>
</reference>
<evidence type="ECO:0000313" key="3">
    <source>
        <dbReference type="Proteomes" id="UP000094389"/>
    </source>
</evidence>
<organism evidence="2 3">
    <name type="scientific">Cyberlindnera jadinii (strain ATCC 18201 / CBS 1600 / BCRC 20928 / JCM 3617 / NBRC 0987 / NRRL Y-1542)</name>
    <name type="common">Torula yeast</name>
    <name type="synonym">Candida utilis</name>
    <dbReference type="NCBI Taxonomy" id="983966"/>
    <lineage>
        <taxon>Eukaryota</taxon>
        <taxon>Fungi</taxon>
        <taxon>Dikarya</taxon>
        <taxon>Ascomycota</taxon>
        <taxon>Saccharomycotina</taxon>
        <taxon>Saccharomycetes</taxon>
        <taxon>Phaffomycetales</taxon>
        <taxon>Phaffomycetaceae</taxon>
        <taxon>Cyberlindnera</taxon>
    </lineage>
</organism>
<keyword evidence="1" id="KW-0812">Transmembrane</keyword>
<dbReference type="GeneID" id="30989592"/>
<dbReference type="AlphaFoldDB" id="A0A1E4S0I7"/>
<protein>
    <submittedName>
        <fullName evidence="2">Uncharacterized protein</fullName>
    </submittedName>
</protein>
<evidence type="ECO:0000256" key="1">
    <source>
        <dbReference type="SAM" id="Phobius"/>
    </source>
</evidence>
<keyword evidence="3" id="KW-1185">Reference proteome</keyword>
<dbReference type="RefSeq" id="XP_020070033.1">
    <property type="nucleotide sequence ID" value="XM_020215196.1"/>
</dbReference>
<sequence length="93" mass="10524">MDEPLERLKSFTAPEPMELLVDWRTERALLAIGTFGSWNLWLLGPLAAGVKLRGQRSHIRVDYASALTSLDLTEHIEVGPNNQITYRHIESPL</sequence>
<evidence type="ECO:0000313" key="2">
    <source>
        <dbReference type="EMBL" id="ODV72994.1"/>
    </source>
</evidence>
<keyword evidence="1" id="KW-1133">Transmembrane helix</keyword>
<proteinExistence type="predicted"/>
<feature type="transmembrane region" description="Helical" evidence="1">
    <location>
        <begin position="28"/>
        <end position="50"/>
    </location>
</feature>
<accession>A0A1E4S0I7</accession>
<keyword evidence="1" id="KW-0472">Membrane</keyword>
<dbReference type="EMBL" id="KV453932">
    <property type="protein sequence ID" value="ODV72994.1"/>
    <property type="molecule type" value="Genomic_DNA"/>
</dbReference>
<gene>
    <name evidence="2" type="ORF">CYBJADRAFT_168061</name>
</gene>
<dbReference type="Proteomes" id="UP000094389">
    <property type="component" value="Unassembled WGS sequence"/>
</dbReference>